<dbReference type="Proteomes" id="UP000800094">
    <property type="component" value="Unassembled WGS sequence"/>
</dbReference>
<feature type="domain" description="SGNH hydrolase-type esterase" evidence="2">
    <location>
        <begin position="28"/>
        <end position="207"/>
    </location>
</feature>
<dbReference type="Gene3D" id="3.40.50.1110">
    <property type="entry name" value="SGNH hydrolase"/>
    <property type="match status" value="1"/>
</dbReference>
<reference evidence="3" key="1">
    <citation type="journal article" date="2020" name="Stud. Mycol.">
        <title>101 Dothideomycetes genomes: a test case for predicting lifestyles and emergence of pathogens.</title>
        <authorList>
            <person name="Haridas S."/>
            <person name="Albert R."/>
            <person name="Binder M."/>
            <person name="Bloem J."/>
            <person name="Labutti K."/>
            <person name="Salamov A."/>
            <person name="Andreopoulos B."/>
            <person name="Baker S."/>
            <person name="Barry K."/>
            <person name="Bills G."/>
            <person name="Bluhm B."/>
            <person name="Cannon C."/>
            <person name="Castanera R."/>
            <person name="Culley D."/>
            <person name="Daum C."/>
            <person name="Ezra D."/>
            <person name="Gonzalez J."/>
            <person name="Henrissat B."/>
            <person name="Kuo A."/>
            <person name="Liang C."/>
            <person name="Lipzen A."/>
            <person name="Lutzoni F."/>
            <person name="Magnuson J."/>
            <person name="Mondo S."/>
            <person name="Nolan M."/>
            <person name="Ohm R."/>
            <person name="Pangilinan J."/>
            <person name="Park H.-J."/>
            <person name="Ramirez L."/>
            <person name="Alfaro M."/>
            <person name="Sun H."/>
            <person name="Tritt A."/>
            <person name="Yoshinaga Y."/>
            <person name="Zwiers L.-H."/>
            <person name="Turgeon B."/>
            <person name="Goodwin S."/>
            <person name="Spatafora J."/>
            <person name="Crous P."/>
            <person name="Grigoriev I."/>
        </authorList>
    </citation>
    <scope>NUCLEOTIDE SEQUENCE</scope>
    <source>
        <strain evidence="3">CBS 122368</strain>
    </source>
</reference>
<dbReference type="InterPro" id="IPR051532">
    <property type="entry name" value="Ester_Hydrolysis_Enzymes"/>
</dbReference>
<feature type="signal peptide" evidence="1">
    <location>
        <begin position="1"/>
        <end position="18"/>
    </location>
</feature>
<dbReference type="RefSeq" id="XP_033684144.1">
    <property type="nucleotide sequence ID" value="XM_033821944.1"/>
</dbReference>
<dbReference type="Pfam" id="PF13472">
    <property type="entry name" value="Lipase_GDSL_2"/>
    <property type="match status" value="1"/>
</dbReference>
<accession>A0A6A6IHS8</accession>
<dbReference type="CDD" id="cd01833">
    <property type="entry name" value="XynB_like"/>
    <property type="match status" value="1"/>
</dbReference>
<dbReference type="EMBL" id="ML987195">
    <property type="protein sequence ID" value="KAF2249140.1"/>
    <property type="molecule type" value="Genomic_DNA"/>
</dbReference>
<dbReference type="InterPro" id="IPR013830">
    <property type="entry name" value="SGNH_hydro"/>
</dbReference>
<dbReference type="PANTHER" id="PTHR30383:SF2">
    <property type="entry name" value="CELLULOSE-BINDING PROTEIN"/>
    <property type="match status" value="1"/>
</dbReference>
<dbReference type="GO" id="GO:0004622">
    <property type="term" value="F:phosphatidylcholine lysophospholipase activity"/>
    <property type="evidence" value="ECO:0007669"/>
    <property type="project" value="TreeGrafter"/>
</dbReference>
<dbReference type="AlphaFoldDB" id="A0A6A6IHS8"/>
<organism evidence="3 4">
    <name type="scientific">Trematosphaeria pertusa</name>
    <dbReference type="NCBI Taxonomy" id="390896"/>
    <lineage>
        <taxon>Eukaryota</taxon>
        <taxon>Fungi</taxon>
        <taxon>Dikarya</taxon>
        <taxon>Ascomycota</taxon>
        <taxon>Pezizomycotina</taxon>
        <taxon>Dothideomycetes</taxon>
        <taxon>Pleosporomycetidae</taxon>
        <taxon>Pleosporales</taxon>
        <taxon>Massarineae</taxon>
        <taxon>Trematosphaeriaceae</taxon>
        <taxon>Trematosphaeria</taxon>
    </lineage>
</organism>
<dbReference type="OrthoDB" id="2119228at2759"/>
<dbReference type="SUPFAM" id="SSF52266">
    <property type="entry name" value="SGNH hydrolase"/>
    <property type="match status" value="1"/>
</dbReference>
<proteinExistence type="predicted"/>
<dbReference type="PANTHER" id="PTHR30383">
    <property type="entry name" value="THIOESTERASE 1/PROTEASE 1/LYSOPHOSPHOLIPASE L1"/>
    <property type="match status" value="1"/>
</dbReference>
<gene>
    <name evidence="3" type="ORF">BU26DRAFT_312931</name>
</gene>
<evidence type="ECO:0000259" key="2">
    <source>
        <dbReference type="Pfam" id="PF13472"/>
    </source>
</evidence>
<feature type="chain" id="PRO_5025691874" evidence="1">
    <location>
        <begin position="19"/>
        <end position="239"/>
    </location>
</feature>
<dbReference type="InterPro" id="IPR036514">
    <property type="entry name" value="SGNH_hydro_sf"/>
</dbReference>
<protein>
    <submittedName>
        <fullName evidence="3">Carbohydrate esterase family 3 protein</fullName>
    </submittedName>
</protein>
<evidence type="ECO:0000256" key="1">
    <source>
        <dbReference type="SAM" id="SignalP"/>
    </source>
</evidence>
<sequence>MVSFKLLSLATFAAAVSAQNATLRYMPFGDSITEIICWRALLWERLQTTEWASVNWVGSGKTENNCGDNKYDRDNEGHSGFLAINIANQNQLDGWLKTNPADVITMHLGTNDIVQQNKAVTDIIAAFTKLVNTMRTHNPKMKIVVAQIIPMGMGSYNTKIQDLNKAIPTWAAGMNSTDSPIWIVDQYTGFSGSSDLRDGVHPNASGDKKMADKWYPALITALTAAKAEKLKTREVEFVA</sequence>
<keyword evidence="4" id="KW-1185">Reference proteome</keyword>
<dbReference type="GeneID" id="54575274"/>
<name>A0A6A6IHS8_9PLEO</name>
<evidence type="ECO:0000313" key="4">
    <source>
        <dbReference type="Proteomes" id="UP000800094"/>
    </source>
</evidence>
<keyword evidence="1" id="KW-0732">Signal</keyword>
<evidence type="ECO:0000313" key="3">
    <source>
        <dbReference type="EMBL" id="KAF2249140.1"/>
    </source>
</evidence>